<dbReference type="Proteomes" id="UP000053840">
    <property type="component" value="Unassembled WGS sequence"/>
</dbReference>
<evidence type="ECO:0000313" key="2">
    <source>
        <dbReference type="Proteomes" id="UP000053840"/>
    </source>
</evidence>
<accession>A0A091SCZ6</accession>
<dbReference type="AlphaFoldDB" id="A0A091SCZ6"/>
<feature type="non-terminal residue" evidence="1">
    <location>
        <position position="164"/>
    </location>
</feature>
<organism evidence="1 2">
    <name type="scientific">Nestor notabilis</name>
    <name type="common">Kea</name>
    <dbReference type="NCBI Taxonomy" id="176057"/>
    <lineage>
        <taxon>Eukaryota</taxon>
        <taxon>Metazoa</taxon>
        <taxon>Chordata</taxon>
        <taxon>Craniata</taxon>
        <taxon>Vertebrata</taxon>
        <taxon>Euteleostomi</taxon>
        <taxon>Archelosauria</taxon>
        <taxon>Archosauria</taxon>
        <taxon>Dinosauria</taxon>
        <taxon>Saurischia</taxon>
        <taxon>Theropoda</taxon>
        <taxon>Coelurosauria</taxon>
        <taxon>Aves</taxon>
        <taxon>Neognathae</taxon>
        <taxon>Neoaves</taxon>
        <taxon>Telluraves</taxon>
        <taxon>Australaves</taxon>
        <taxon>Psittaciformes</taxon>
        <taxon>Psittacidae</taxon>
        <taxon>Nestor</taxon>
    </lineage>
</organism>
<proteinExistence type="predicted"/>
<protein>
    <submittedName>
        <fullName evidence="1">Uncharacterized protein</fullName>
    </submittedName>
</protein>
<reference evidence="1 2" key="1">
    <citation type="submission" date="2014-04" db="EMBL/GenBank/DDBJ databases">
        <title>Genome evolution of avian class.</title>
        <authorList>
            <person name="Zhang G."/>
            <person name="Li C."/>
        </authorList>
    </citation>
    <scope>NUCLEOTIDE SEQUENCE [LARGE SCALE GENOMIC DNA]</scope>
    <source>
        <strain evidence="1">BGI_N333</strain>
    </source>
</reference>
<keyword evidence="2" id="KW-1185">Reference proteome</keyword>
<sequence length="164" mass="18238">MAGPKRSRGNCIRGEFSAFSNRIKKRKICTFFQTKVLDVRCGLPEEGSFHPVYSVKCTRDHQKGAVDVFRLEDPQLILTPGNSVLPVTKAHGDVHMRAEDDFPTPVEICDNETAAFPSKLTESYELSQKSGTTAETEWPWVLECPSAMEIEPSISVGFLESSLT</sequence>
<name>A0A091SCZ6_NESNO</name>
<evidence type="ECO:0000313" key="1">
    <source>
        <dbReference type="EMBL" id="KFQ56442.1"/>
    </source>
</evidence>
<gene>
    <name evidence="1" type="ORF">N333_06149</name>
</gene>
<dbReference type="EMBL" id="KK948618">
    <property type="protein sequence ID" value="KFQ56442.1"/>
    <property type="molecule type" value="Genomic_DNA"/>
</dbReference>